<reference evidence="1 2" key="1">
    <citation type="submission" date="2014-03" db="EMBL/GenBank/DDBJ databases">
        <title>Bradyrhizobium valentinum sp. nov., isolated from effective nodules of Lupinus mariae-josephae, a lupine endemic of basic-lime soils in Eastern Spain.</title>
        <authorList>
            <person name="Duran D."/>
            <person name="Rey L."/>
            <person name="Navarro A."/>
            <person name="Busquets A."/>
            <person name="Imperial J."/>
            <person name="Ruiz-Argueso T."/>
        </authorList>
    </citation>
    <scope>NUCLEOTIDE SEQUENCE [LARGE SCALE GENOMIC DNA]</scope>
    <source>
        <strain evidence="1 2">LmjM3</strain>
    </source>
</reference>
<evidence type="ECO:0000313" key="1">
    <source>
        <dbReference type="EMBL" id="KRR05598.1"/>
    </source>
</evidence>
<evidence type="ECO:0000313" key="2">
    <source>
        <dbReference type="Proteomes" id="UP000051913"/>
    </source>
</evidence>
<dbReference type="OrthoDB" id="8243347at2"/>
<sequence>MKDFSNASFPPEVISVMEVALDAAVASLPEPVHSSHVQALAEAILRAAHEGERDPVVLQRLALMELQLRQR</sequence>
<accession>A0A0R3KZX2</accession>
<organism evidence="1 2">
    <name type="scientific">Bradyrhizobium valentinum</name>
    <dbReference type="NCBI Taxonomy" id="1518501"/>
    <lineage>
        <taxon>Bacteria</taxon>
        <taxon>Pseudomonadati</taxon>
        <taxon>Pseudomonadota</taxon>
        <taxon>Alphaproteobacteria</taxon>
        <taxon>Hyphomicrobiales</taxon>
        <taxon>Nitrobacteraceae</taxon>
        <taxon>Bradyrhizobium</taxon>
    </lineage>
</organism>
<dbReference type="RefSeq" id="WP_057851554.1">
    <property type="nucleotide sequence ID" value="NZ_LLXX01000118.1"/>
</dbReference>
<dbReference type="AlphaFoldDB" id="A0A0R3KZX2"/>
<proteinExistence type="predicted"/>
<dbReference type="EMBL" id="LLXX01000118">
    <property type="protein sequence ID" value="KRR05598.1"/>
    <property type="molecule type" value="Genomic_DNA"/>
</dbReference>
<gene>
    <name evidence="1" type="ORF">CP49_03000</name>
</gene>
<name>A0A0R3KZX2_9BRAD</name>
<dbReference type="STRING" id="1518501.CQ10_21495"/>
<dbReference type="Proteomes" id="UP000051913">
    <property type="component" value="Unassembled WGS sequence"/>
</dbReference>
<comment type="caution">
    <text evidence="1">The sequence shown here is derived from an EMBL/GenBank/DDBJ whole genome shotgun (WGS) entry which is preliminary data.</text>
</comment>
<protein>
    <submittedName>
        <fullName evidence="1">Uncharacterized protein</fullName>
    </submittedName>
</protein>
<keyword evidence="2" id="KW-1185">Reference proteome</keyword>